<feature type="region of interest" description="Disordered" evidence="1">
    <location>
        <begin position="201"/>
        <end position="225"/>
    </location>
</feature>
<evidence type="ECO:0000313" key="2">
    <source>
        <dbReference type="EMBL" id="PRP85602.1"/>
    </source>
</evidence>
<accession>A0A2P6NNT1</accession>
<name>A0A2P6NNT1_9EUKA</name>
<proteinExistence type="predicted"/>
<protein>
    <submittedName>
        <fullName evidence="2">Uncharacterized protein</fullName>
    </submittedName>
</protein>
<keyword evidence="3" id="KW-1185">Reference proteome</keyword>
<evidence type="ECO:0000256" key="1">
    <source>
        <dbReference type="SAM" id="MobiDB-lite"/>
    </source>
</evidence>
<gene>
    <name evidence="2" type="ORF">PROFUN_06391</name>
</gene>
<organism evidence="2 3">
    <name type="scientific">Planoprotostelium fungivorum</name>
    <dbReference type="NCBI Taxonomy" id="1890364"/>
    <lineage>
        <taxon>Eukaryota</taxon>
        <taxon>Amoebozoa</taxon>
        <taxon>Evosea</taxon>
        <taxon>Variosea</taxon>
        <taxon>Cavosteliida</taxon>
        <taxon>Cavosteliaceae</taxon>
        <taxon>Planoprotostelium</taxon>
    </lineage>
</organism>
<dbReference type="InParanoid" id="A0A2P6NNT1"/>
<reference evidence="2 3" key="1">
    <citation type="journal article" date="2018" name="Genome Biol. Evol.">
        <title>Multiple Roots of Fruiting Body Formation in Amoebozoa.</title>
        <authorList>
            <person name="Hillmann F."/>
            <person name="Forbes G."/>
            <person name="Novohradska S."/>
            <person name="Ferling I."/>
            <person name="Riege K."/>
            <person name="Groth M."/>
            <person name="Westermann M."/>
            <person name="Marz M."/>
            <person name="Spaller T."/>
            <person name="Winckler T."/>
            <person name="Schaap P."/>
            <person name="Glockner G."/>
        </authorList>
    </citation>
    <scope>NUCLEOTIDE SEQUENCE [LARGE SCALE GENOMIC DNA]</scope>
    <source>
        <strain evidence="2 3">Jena</strain>
    </source>
</reference>
<evidence type="ECO:0000313" key="3">
    <source>
        <dbReference type="Proteomes" id="UP000241769"/>
    </source>
</evidence>
<dbReference type="Proteomes" id="UP000241769">
    <property type="component" value="Unassembled WGS sequence"/>
</dbReference>
<sequence>MQQLGEVENARGSGVTISRFIREIRERQIQPTHFLMVNFVFSRKLGSGQQQRIRQRAFSLINGRRFVRRMADDDEIHISWKSFNHTSSALYYAVSRYEETYVKQMTKALLGAVYTEIQQEEALELTDFGINYITTKNLEFTININNHQAEILGAVPATPASVDFENGMYIEADHYTCHMIFDELVRPLFMKSTVLMRSPGGDTFEIPSQTQNKKRKSQSSNEFSCHPPSVLNMKIMCVRFTRDDLNV</sequence>
<dbReference type="EMBL" id="MDYQ01000042">
    <property type="protein sequence ID" value="PRP85602.1"/>
    <property type="molecule type" value="Genomic_DNA"/>
</dbReference>
<comment type="caution">
    <text evidence="2">The sequence shown here is derived from an EMBL/GenBank/DDBJ whole genome shotgun (WGS) entry which is preliminary data.</text>
</comment>
<dbReference type="AlphaFoldDB" id="A0A2P6NNT1"/>